<sequence>MKKRFSHISPIVVAVGIGAGVSAGILFTLSRQGTAPAMTLAYLSPLPIMIAMLGFGPFAGVASAIIASLTVGALVIPQNLHAWTWGLDTAALTGLIFAMSLGLPALGLGFLAALSRPKGSSSWSITTTVGRSFSRDYAPVERILATAVAICSAITVAVTIYFSVQHGGPRAAFADAVAKVTPLIESVAGADLPAGLKLEDVAQLIVRAAAPLAAASSVLMLVLNLYLAGRAVEVSGRLPRPWPDIPRELGLPRSFAAAFVIAVAVCFIGGFTAYIAAIVAAALAMGFALQGLAVMHFLSRGAKYRTPMLAAIYIGVFYLMRYGFPILLFVLIGLVDAAFALRERKVKSALSASEIKSKDHV</sequence>
<feature type="transmembrane region" description="Helical" evidence="1">
    <location>
        <begin position="6"/>
        <end position="29"/>
    </location>
</feature>
<feature type="transmembrane region" description="Helical" evidence="1">
    <location>
        <begin position="277"/>
        <end position="298"/>
    </location>
</feature>
<proteinExistence type="predicted"/>
<keyword evidence="1" id="KW-0472">Membrane</keyword>
<feature type="transmembrane region" description="Helical" evidence="1">
    <location>
        <begin position="250"/>
        <end position="271"/>
    </location>
</feature>
<dbReference type="EMBL" id="FOSN01000002">
    <property type="protein sequence ID" value="SFK09837.1"/>
    <property type="molecule type" value="Genomic_DNA"/>
</dbReference>
<dbReference type="Proteomes" id="UP000198755">
    <property type="component" value="Unassembled WGS sequence"/>
</dbReference>
<keyword evidence="1" id="KW-0812">Transmembrane</keyword>
<name>A0A1I3WSL9_9HYPH</name>
<dbReference type="RefSeq" id="WP_091677832.1">
    <property type="nucleotide sequence ID" value="NZ_FOSN01000002.1"/>
</dbReference>
<feature type="transmembrane region" description="Helical" evidence="1">
    <location>
        <begin position="310"/>
        <end position="335"/>
    </location>
</feature>
<evidence type="ECO:0000256" key="1">
    <source>
        <dbReference type="SAM" id="Phobius"/>
    </source>
</evidence>
<protein>
    <submittedName>
        <fullName evidence="2">Uncharacterized protein</fullName>
    </submittedName>
</protein>
<keyword evidence="1" id="KW-1133">Transmembrane helix</keyword>
<feature type="transmembrane region" description="Helical" evidence="1">
    <location>
        <begin position="143"/>
        <end position="164"/>
    </location>
</feature>
<feature type="transmembrane region" description="Helical" evidence="1">
    <location>
        <begin position="204"/>
        <end position="229"/>
    </location>
</feature>
<dbReference type="OrthoDB" id="7335270at2"/>
<gene>
    <name evidence="2" type="ORF">SAMN05444581_10270</name>
</gene>
<feature type="transmembrane region" description="Helical" evidence="1">
    <location>
        <begin position="95"/>
        <end position="114"/>
    </location>
</feature>
<feature type="transmembrane region" description="Helical" evidence="1">
    <location>
        <begin position="50"/>
        <end position="75"/>
    </location>
</feature>
<organism evidence="2 3">
    <name type="scientific">Methylocapsa palsarum</name>
    <dbReference type="NCBI Taxonomy" id="1612308"/>
    <lineage>
        <taxon>Bacteria</taxon>
        <taxon>Pseudomonadati</taxon>
        <taxon>Pseudomonadota</taxon>
        <taxon>Alphaproteobacteria</taxon>
        <taxon>Hyphomicrobiales</taxon>
        <taxon>Beijerinckiaceae</taxon>
        <taxon>Methylocapsa</taxon>
    </lineage>
</organism>
<evidence type="ECO:0000313" key="3">
    <source>
        <dbReference type="Proteomes" id="UP000198755"/>
    </source>
</evidence>
<evidence type="ECO:0000313" key="2">
    <source>
        <dbReference type="EMBL" id="SFK09837.1"/>
    </source>
</evidence>
<dbReference type="STRING" id="1612308.SAMN05444581_10270"/>
<reference evidence="2 3" key="1">
    <citation type="submission" date="2016-10" db="EMBL/GenBank/DDBJ databases">
        <authorList>
            <person name="de Groot N.N."/>
        </authorList>
    </citation>
    <scope>NUCLEOTIDE SEQUENCE [LARGE SCALE GENOMIC DNA]</scope>
    <source>
        <strain evidence="2 3">NE2</strain>
    </source>
</reference>
<keyword evidence="3" id="KW-1185">Reference proteome</keyword>
<accession>A0A1I3WSL9</accession>
<dbReference type="AlphaFoldDB" id="A0A1I3WSL9"/>